<dbReference type="SMART" id="SM00409">
    <property type="entry name" value="IG"/>
    <property type="match status" value="1"/>
</dbReference>
<proteinExistence type="predicted"/>
<reference evidence="2" key="1">
    <citation type="submission" date="2021-03" db="EMBL/GenBank/DDBJ databases">
        <authorList>
            <person name="Bekaert M."/>
        </authorList>
    </citation>
    <scope>NUCLEOTIDE SEQUENCE</scope>
</reference>
<protein>
    <recommendedName>
        <fullName evidence="1">Ig-like domain-containing protein</fullName>
    </recommendedName>
</protein>
<dbReference type="InterPro" id="IPR003599">
    <property type="entry name" value="Ig_sub"/>
</dbReference>
<organism evidence="2 3">
    <name type="scientific">Mytilus edulis</name>
    <name type="common">Blue mussel</name>
    <dbReference type="NCBI Taxonomy" id="6550"/>
    <lineage>
        <taxon>Eukaryota</taxon>
        <taxon>Metazoa</taxon>
        <taxon>Spiralia</taxon>
        <taxon>Lophotrochozoa</taxon>
        <taxon>Mollusca</taxon>
        <taxon>Bivalvia</taxon>
        <taxon>Autobranchia</taxon>
        <taxon>Pteriomorphia</taxon>
        <taxon>Mytilida</taxon>
        <taxon>Mytiloidea</taxon>
        <taxon>Mytilidae</taxon>
        <taxon>Mytilinae</taxon>
        <taxon>Mytilus</taxon>
    </lineage>
</organism>
<accession>A0A8S3TT09</accession>
<dbReference type="OrthoDB" id="6272054at2759"/>
<dbReference type="SUPFAM" id="SSF48726">
    <property type="entry name" value="Immunoglobulin"/>
    <property type="match status" value="1"/>
</dbReference>
<dbReference type="InterPro" id="IPR007110">
    <property type="entry name" value="Ig-like_dom"/>
</dbReference>
<keyword evidence="3" id="KW-1185">Reference proteome</keyword>
<dbReference type="AlphaFoldDB" id="A0A8S3TT09"/>
<sequence length="162" mass="17737">MIFSFSRETIRAASLSLSLVGLNLPELPSINQAPQGIIDENTKVVLTCEIDGGSPLAVIVWDCSNFTPVLPTGEFTDKVVSSVQRVRITGIQFSCVVEDTNPAVTSFSWKKDNKEISKSSNYTIQTVQRSQTGSYTCDATNIVNTSDQSPVLQFYVLCKYNA</sequence>
<feature type="domain" description="Ig-like" evidence="1">
    <location>
        <begin position="28"/>
        <end position="61"/>
    </location>
</feature>
<evidence type="ECO:0000313" key="2">
    <source>
        <dbReference type="EMBL" id="CAG2236794.1"/>
    </source>
</evidence>
<comment type="caution">
    <text evidence="2">The sequence shown here is derived from an EMBL/GenBank/DDBJ whole genome shotgun (WGS) entry which is preliminary data.</text>
</comment>
<dbReference type="EMBL" id="CAJPWZ010002367">
    <property type="protein sequence ID" value="CAG2236794.1"/>
    <property type="molecule type" value="Genomic_DNA"/>
</dbReference>
<dbReference type="Pfam" id="PF13927">
    <property type="entry name" value="Ig_3"/>
    <property type="match status" value="1"/>
</dbReference>
<dbReference type="PROSITE" id="PS50835">
    <property type="entry name" value="IG_LIKE"/>
    <property type="match status" value="2"/>
</dbReference>
<feature type="domain" description="Ig-like" evidence="1">
    <location>
        <begin position="68"/>
        <end position="153"/>
    </location>
</feature>
<dbReference type="InterPro" id="IPR036179">
    <property type="entry name" value="Ig-like_dom_sf"/>
</dbReference>
<dbReference type="CDD" id="cd00096">
    <property type="entry name" value="Ig"/>
    <property type="match status" value="1"/>
</dbReference>
<dbReference type="Proteomes" id="UP000683360">
    <property type="component" value="Unassembled WGS sequence"/>
</dbReference>
<dbReference type="InterPro" id="IPR013783">
    <property type="entry name" value="Ig-like_fold"/>
</dbReference>
<evidence type="ECO:0000259" key="1">
    <source>
        <dbReference type="PROSITE" id="PS50835"/>
    </source>
</evidence>
<gene>
    <name evidence="2" type="ORF">MEDL_49239</name>
</gene>
<evidence type="ECO:0000313" key="3">
    <source>
        <dbReference type="Proteomes" id="UP000683360"/>
    </source>
</evidence>
<name>A0A8S3TT09_MYTED</name>
<dbReference type="Gene3D" id="2.60.40.10">
    <property type="entry name" value="Immunoglobulins"/>
    <property type="match status" value="1"/>
</dbReference>